<dbReference type="Pfam" id="PF17973">
    <property type="entry name" value="bMG10"/>
    <property type="match status" value="1"/>
</dbReference>
<dbReference type="CDD" id="cd02891">
    <property type="entry name" value="A2M_like"/>
    <property type="match status" value="1"/>
</dbReference>
<dbReference type="RefSeq" id="WP_237382660.1">
    <property type="nucleotide sequence ID" value="NZ_CP071793.1"/>
</dbReference>
<sequence length="1843" mass="204434">MTGSPRALQFARFLALALLLVALGCDKPRSSASADDHSLDVDSLLENYPQGTLSRTGPITFVFKNPPVGSHMVGKTLDQNPVSLVPEVRGTAQWRDTKTLVFQPDGLLAPGQSYTAVLHLGQILGDVSADSKANLTFQTPRRAFDLQLGEPRAQTESDMKWQTVEGVLTTADHEDGKAIEPLVRAEHDGIRLELSWSHSPDGRLHRFRVDNIERKARPGTLRVFWDTTRIGGSLKGSQDIAISPINQFQFLTAVAKDEGEQHLLLTFSDPLRADQDLTGLIHARGHEWRLVVESNQIRAYPNRRLTGEVTVIIEPGIRNIVGGALTRRHERKIVFEEVKPQLRLDSSGVVVPSDSKVPFPFEAVNVKAVDVWVVKVPENNISQFLQVNDLTQWRELHRVGIEVLRQKVSLEGDPNLDLKRWNHHVLDLTDLVKVEPGALYRVTLGFRKSYSLYGCGQTDEQEDAPETLGSLTPEAEASYWNYYNDYSEYNYRFRNDACHRSYYNAGRNVARNLLASNLGLIAKRDASSGLLVVATDLNSAAPVGNVSIEVLDYQQQPIASAQTGKDGFVRFESAEKAFLVLAKRGTERGYLTLQDGYALSTSRFDVGGTYLQKGLQGFMYGERGVWRPGDPIHLTLVLKDSEGSLPADHPVTLELTDPSDQVVQRIVRRQGLNGFYSFTLQLDEKAPTGPYRATAMVGGARFSKPLRVETVLPNRLKINLDLNKEYLAAEDRDTKANLEVTWLHGAVAGNLKTEATVTLTPVTTKFTGYQGFSFDDPSRFYSSEAKPLFEGKLDAKGKAELPVQLEVNGQAPGNMRASITCRVFEPSGAFSIDNFSMPFHPYKTYVGLKPPKGDKDRGMLLTDKDHPIQIVTVDREGKPVSRKGVKVSLYKISWQWWWAQDANRIDRYNASQLTNPIASGFVDTVNGEGTWQLRVDYPEWGRYLIRVEEPGGHAAGRIVYIDWPGWAGRPQGEGASSAAMLTFSADKSAYKVGDTVRLSIPTAHAGRMLISLESGTRVLQSHWVVGQAGMTQFEFEATAAMAPNIYAHVSLLQPHGQTANDLPIRMYGVIPIPVEDPETRLAPRLEMADVLEPESEVVVRVAEERGRPMTYTLAMVDEGLLDLTRFKTPDPWKAFFARQALNVLTFDMFRSVLGAQTAPFGRLLAVGGDGTGSSRDDAKLNRFRPVVHFLGPFQLKAGASQEHRLEMPNYVGSVRTMVVAGDGKAYGSTEKTTPVRKPLMLLGTAPRVLGPEESMSFPVSVFAMEPEVKEVTVTLETNGLLEATEARSQTVHFDEPGEKTIRFPVRVQAAVGEAGLRATAVSGSHRAEYAVDLPVRNANPELVNVTEEMLEAGQSFSFQYEPVGMKGTNSGALEVSSSLPLNLASRLNYLIRYPHGCVEQTTSAAFPQLYLSSLMELEKSEKEQIEHHIRAAIVRLGSFQRADGGLLYWPGNSDADTWGTSYAGHFMLEARRLGFQLPTNFVAKWTSFQSNRAQIWNGDNQAEELTQAYRLYTLALAGQPELGPMNRLRESKIDNHTARWLLAGAYHLAGRPEAAQRLGVARPRLTSNPSVEERTYGSATRDRAMILEARIAMGQRAEVVEDARTLSDTLNSDDWLGTHSCAYALLALAKFADNSEGLNYAVTLGQDARHKVSSAKSIDQIPLAPDDQRQKSLELVNEGSGPLFVKTVLRGVPAAGEDYDASSNLKLQVRYLGLDGKELNPERIRQGETFYAEATVIHPGNRRRAYKNLVLSQVFPSGWEIHNERLAAPDGEKNKAAVPTYRDIRDDRVYSYFDLKIGERKTFRVMVNAAYEGRFYLPAVSAEAMYDDTINARRRGTWVTIER</sequence>
<dbReference type="PANTHER" id="PTHR40094:SF1">
    <property type="entry name" value="UBIQUITIN DOMAIN-CONTAINING PROTEIN"/>
    <property type="match status" value="1"/>
</dbReference>
<accession>A0A8A4TTT7</accession>
<dbReference type="SMART" id="SM01359">
    <property type="entry name" value="A2M_N_2"/>
    <property type="match status" value="1"/>
</dbReference>
<evidence type="ECO:0000259" key="4">
    <source>
        <dbReference type="SMART" id="SM01360"/>
    </source>
</evidence>
<dbReference type="Pfam" id="PF07703">
    <property type="entry name" value="A2M_BRD"/>
    <property type="match status" value="1"/>
</dbReference>
<keyword evidence="2" id="KW-0732">Signal</keyword>
<feature type="domain" description="Alpha-2-macroglobulin" evidence="4">
    <location>
        <begin position="1186"/>
        <end position="1275"/>
    </location>
</feature>
<dbReference type="InterPro" id="IPR041462">
    <property type="entry name" value="Bact_A2M_MG6"/>
</dbReference>
<dbReference type="Proteomes" id="UP000663929">
    <property type="component" value="Chromosome"/>
</dbReference>
<protein>
    <recommendedName>
        <fullName evidence="7">Alpha-2-macroglobulin</fullName>
    </recommendedName>
</protein>
<dbReference type="InterPro" id="IPR051802">
    <property type="entry name" value="YfhM-like"/>
</dbReference>
<dbReference type="PANTHER" id="PTHR40094">
    <property type="entry name" value="ALPHA-2-MACROGLOBULIN HOMOLOG"/>
    <property type="match status" value="1"/>
</dbReference>
<dbReference type="EMBL" id="CP071793">
    <property type="protein sequence ID" value="QTD52554.1"/>
    <property type="molecule type" value="Genomic_DNA"/>
</dbReference>
<dbReference type="Pfam" id="PF00207">
    <property type="entry name" value="A2M"/>
    <property type="match status" value="1"/>
</dbReference>
<keyword evidence="6" id="KW-1185">Reference proteome</keyword>
<dbReference type="GO" id="GO:0005615">
    <property type="term" value="C:extracellular space"/>
    <property type="evidence" value="ECO:0007669"/>
    <property type="project" value="InterPro"/>
</dbReference>
<dbReference type="InterPro" id="IPR008930">
    <property type="entry name" value="Terpenoid_cyclase/PrenylTrfase"/>
</dbReference>
<dbReference type="GO" id="GO:0004866">
    <property type="term" value="F:endopeptidase inhibitor activity"/>
    <property type="evidence" value="ECO:0007669"/>
    <property type="project" value="InterPro"/>
</dbReference>
<evidence type="ECO:0000256" key="1">
    <source>
        <dbReference type="ARBA" id="ARBA00010556"/>
    </source>
</evidence>
<dbReference type="InterPro" id="IPR002890">
    <property type="entry name" value="MG2"/>
</dbReference>
<dbReference type="KEGG" id="scor:J3U87_08780"/>
<dbReference type="InterPro" id="IPR041246">
    <property type="entry name" value="Bact_MG10"/>
</dbReference>
<dbReference type="Pfam" id="PF17972">
    <property type="entry name" value="bMG5"/>
    <property type="match status" value="1"/>
</dbReference>
<dbReference type="InterPro" id="IPR011625">
    <property type="entry name" value="A2M_N_BRD"/>
</dbReference>
<evidence type="ECO:0000256" key="2">
    <source>
        <dbReference type="ARBA" id="ARBA00022729"/>
    </source>
</evidence>
<dbReference type="Pfam" id="PF11974">
    <property type="entry name" value="bMG3"/>
    <property type="match status" value="1"/>
</dbReference>
<dbReference type="InterPro" id="IPR047565">
    <property type="entry name" value="Alpha-macroglob_thiol-ester_cl"/>
</dbReference>
<dbReference type="SUPFAM" id="SSF48239">
    <property type="entry name" value="Terpenoid cyclases/Protein prenyltransferases"/>
    <property type="match status" value="1"/>
</dbReference>
<dbReference type="InterPro" id="IPR001599">
    <property type="entry name" value="Macroglobln_a2"/>
</dbReference>
<proteinExistence type="inferred from homology"/>
<dbReference type="PROSITE" id="PS51257">
    <property type="entry name" value="PROKAR_LIPOPROTEIN"/>
    <property type="match status" value="1"/>
</dbReference>
<dbReference type="Gene3D" id="2.60.40.1930">
    <property type="match status" value="1"/>
</dbReference>
<comment type="similarity">
    <text evidence="1">Belongs to the protease inhibitor I39 (alpha-2-macroglobulin) family. Bacterial alpha-2-macroglobulin subfamily.</text>
</comment>
<feature type="domain" description="Alpha-2-macroglobulin bait region" evidence="3">
    <location>
        <begin position="981"/>
        <end position="1123"/>
    </location>
</feature>
<evidence type="ECO:0008006" key="7">
    <source>
        <dbReference type="Google" id="ProtNLM"/>
    </source>
</evidence>
<dbReference type="Pfam" id="PF01835">
    <property type="entry name" value="MG2"/>
    <property type="match status" value="1"/>
</dbReference>
<evidence type="ECO:0000259" key="3">
    <source>
        <dbReference type="SMART" id="SM01359"/>
    </source>
</evidence>
<dbReference type="InterPro" id="IPR021868">
    <property type="entry name" value="Alpha_2_Macroglob_MG3"/>
</dbReference>
<dbReference type="SMART" id="SM01419">
    <property type="entry name" value="Thiol-ester_cl"/>
    <property type="match status" value="1"/>
</dbReference>
<dbReference type="InterPro" id="IPR011626">
    <property type="entry name" value="Alpha-macroglobulin_TED"/>
</dbReference>
<dbReference type="Gene3D" id="1.50.10.20">
    <property type="match status" value="1"/>
</dbReference>
<dbReference type="InterPro" id="IPR041203">
    <property type="entry name" value="Bact_A2M_MG5"/>
</dbReference>
<name>A0A8A4TTT7_SULCO</name>
<dbReference type="Pfam" id="PF07678">
    <property type="entry name" value="TED_complement"/>
    <property type="match status" value="1"/>
</dbReference>
<evidence type="ECO:0000313" key="6">
    <source>
        <dbReference type="Proteomes" id="UP000663929"/>
    </source>
</evidence>
<dbReference type="Gene3D" id="2.60.40.3710">
    <property type="match status" value="1"/>
</dbReference>
<organism evidence="5 6">
    <name type="scientific">Sulfidibacter corallicola</name>
    <dbReference type="NCBI Taxonomy" id="2818388"/>
    <lineage>
        <taxon>Bacteria</taxon>
        <taxon>Pseudomonadati</taxon>
        <taxon>Acidobacteriota</taxon>
        <taxon>Holophagae</taxon>
        <taxon>Acanthopleuribacterales</taxon>
        <taxon>Acanthopleuribacteraceae</taxon>
        <taxon>Sulfidibacter</taxon>
    </lineage>
</organism>
<reference evidence="5" key="1">
    <citation type="submission" date="2021-03" db="EMBL/GenBank/DDBJ databases">
        <title>Acanthopleuribacteraceae sp. M133.</title>
        <authorList>
            <person name="Wang G."/>
        </authorList>
    </citation>
    <scope>NUCLEOTIDE SEQUENCE</scope>
    <source>
        <strain evidence="5">M133</strain>
    </source>
</reference>
<evidence type="ECO:0000313" key="5">
    <source>
        <dbReference type="EMBL" id="QTD52554.1"/>
    </source>
</evidence>
<gene>
    <name evidence="5" type="ORF">J3U87_08780</name>
</gene>
<dbReference type="SMART" id="SM01360">
    <property type="entry name" value="A2M"/>
    <property type="match status" value="1"/>
</dbReference>
<dbReference type="Pfam" id="PF17962">
    <property type="entry name" value="bMG6"/>
    <property type="match status" value="1"/>
</dbReference>